<dbReference type="HOGENOM" id="CLU_012817_0_2_4"/>
<dbReference type="InterPro" id="IPR051906">
    <property type="entry name" value="TolC-like"/>
</dbReference>
<dbReference type="AlphaFoldDB" id="C3XCX2"/>
<dbReference type="GO" id="GO:0015562">
    <property type="term" value="F:efflux transmembrane transporter activity"/>
    <property type="evidence" value="ECO:0007669"/>
    <property type="project" value="InterPro"/>
</dbReference>
<evidence type="ECO:0000313" key="9">
    <source>
        <dbReference type="EMBL" id="EEO28981.1"/>
    </source>
</evidence>
<dbReference type="NCBIfam" id="TIGR01844">
    <property type="entry name" value="type_I_sec_TolC"/>
    <property type="match status" value="1"/>
</dbReference>
<evidence type="ECO:0000256" key="7">
    <source>
        <dbReference type="ARBA" id="ARBA00023237"/>
    </source>
</evidence>
<feature type="signal peptide" evidence="8">
    <location>
        <begin position="1"/>
        <end position="21"/>
    </location>
</feature>
<evidence type="ECO:0000256" key="5">
    <source>
        <dbReference type="ARBA" id="ARBA00022692"/>
    </source>
</evidence>
<keyword evidence="3" id="KW-0813">Transport</keyword>
<evidence type="ECO:0000313" key="10">
    <source>
        <dbReference type="Proteomes" id="UP000005089"/>
    </source>
</evidence>
<keyword evidence="7" id="KW-0998">Cell outer membrane</keyword>
<dbReference type="PANTHER" id="PTHR30026:SF20">
    <property type="entry name" value="OUTER MEMBRANE PROTEIN TOLC"/>
    <property type="match status" value="1"/>
</dbReference>
<dbReference type="SUPFAM" id="SSF56954">
    <property type="entry name" value="Outer membrane efflux proteins (OEP)"/>
    <property type="match status" value="1"/>
</dbReference>
<name>C3XCX2_OXAFO</name>
<keyword evidence="4" id="KW-1134">Transmembrane beta strand</keyword>
<gene>
    <name evidence="9" type="ORF">OFBG_00009</name>
</gene>
<dbReference type="RefSeq" id="WP_005879163.1">
    <property type="nucleotide sequence ID" value="NZ_CP019430.1"/>
</dbReference>
<dbReference type="GO" id="GO:0015288">
    <property type="term" value="F:porin activity"/>
    <property type="evidence" value="ECO:0007669"/>
    <property type="project" value="TreeGrafter"/>
</dbReference>
<evidence type="ECO:0000256" key="8">
    <source>
        <dbReference type="SAM" id="SignalP"/>
    </source>
</evidence>
<evidence type="ECO:0000256" key="2">
    <source>
        <dbReference type="ARBA" id="ARBA00007613"/>
    </source>
</evidence>
<reference evidence="9 10" key="1">
    <citation type="submission" date="2009-02" db="EMBL/GenBank/DDBJ databases">
        <title>The Genome Sequence of Oxalobacter formigenes OXCC13.</title>
        <authorList>
            <consortium name="The Broad Institute Genome Sequencing Platform"/>
            <person name="Ward D."/>
            <person name="Young S.K."/>
            <person name="Kodira C.D."/>
            <person name="Zeng Q."/>
            <person name="Koehrsen M."/>
            <person name="Alvarado L."/>
            <person name="Berlin A."/>
            <person name="Borenstein D."/>
            <person name="Chen Z."/>
            <person name="Engels R."/>
            <person name="Freedman E."/>
            <person name="Gellesch M."/>
            <person name="Goldberg J."/>
            <person name="Griggs A."/>
            <person name="Gujja S."/>
            <person name="Heiman D."/>
            <person name="Hepburn T."/>
            <person name="Howarth C."/>
            <person name="Jen D."/>
            <person name="Larson L."/>
            <person name="Lewis B."/>
            <person name="Mehta T."/>
            <person name="Park D."/>
            <person name="Pearson M."/>
            <person name="Roberts A."/>
            <person name="Saif S."/>
            <person name="Shea T."/>
            <person name="Shenoy N."/>
            <person name="Sisk P."/>
            <person name="Stolte C."/>
            <person name="Sykes S."/>
            <person name="Walk T."/>
            <person name="White J."/>
            <person name="Yandava C."/>
            <person name="Allison M.J."/>
            <person name="Lander E."/>
            <person name="Nusbaum C."/>
            <person name="Galagan J."/>
            <person name="Birren B."/>
        </authorList>
    </citation>
    <scope>NUCLEOTIDE SEQUENCE [LARGE SCALE GENOMIC DNA]</scope>
    <source>
        <strain evidence="9 10">OXCC13</strain>
    </source>
</reference>
<dbReference type="Gene3D" id="1.20.1600.10">
    <property type="entry name" value="Outer membrane efflux proteins (OEP)"/>
    <property type="match status" value="1"/>
</dbReference>
<keyword evidence="10" id="KW-1185">Reference proteome</keyword>
<dbReference type="GO" id="GO:1990281">
    <property type="term" value="C:efflux pump complex"/>
    <property type="evidence" value="ECO:0007669"/>
    <property type="project" value="TreeGrafter"/>
</dbReference>
<dbReference type="PANTHER" id="PTHR30026">
    <property type="entry name" value="OUTER MEMBRANE PROTEIN TOLC"/>
    <property type="match status" value="1"/>
</dbReference>
<comment type="subcellular location">
    <subcellularLocation>
        <location evidence="1">Cell outer membrane</location>
    </subcellularLocation>
</comment>
<evidence type="ECO:0000256" key="1">
    <source>
        <dbReference type="ARBA" id="ARBA00004442"/>
    </source>
</evidence>
<feature type="chain" id="PRO_5030167048" evidence="8">
    <location>
        <begin position="22"/>
        <end position="434"/>
    </location>
</feature>
<keyword evidence="8" id="KW-0732">Signal</keyword>
<evidence type="ECO:0000256" key="4">
    <source>
        <dbReference type="ARBA" id="ARBA00022452"/>
    </source>
</evidence>
<dbReference type="OrthoDB" id="9813458at2"/>
<accession>C3XCX2</accession>
<sequence>MHYRSAIPVLVGCLFATNVLAADLMQTYMEALANDPQYASARASLMAGQEKSTQGLAKLLPNLSASGGYGRNWFEGLNYNENKYTIALTQPIFNWANYQNYETSKLQVSISEAQFAQAQQDLMMRVSQAYFDILAAEDVVTFAKAQKAAVAQQLELAKRSFQVGTTTITDTHEAQARYNLAEADEISALNDLEVKRTALEQIIGHPPGELDPLKKGVKLSAPEPNVMTSWVSSAENQNYQVVQYRLSREVAKRNIKATQAGHMPTVDLVASYNHTNRDQYMIDTNGGIQTFNTQKVVGVQWNIPLFSGFEVTSKVKEAVSLEDKARNDLEASRRSAAQLARQSYLGVNNGLSQVRALEAAEVASLSSLEANKLGYEVGVRINIDVLNAEQQVFMTRRDLTNARNNTIINGLRLKQAAGTLNEDDLKRVNLLLKK</sequence>
<dbReference type="Pfam" id="PF02321">
    <property type="entry name" value="OEP"/>
    <property type="match status" value="2"/>
</dbReference>
<dbReference type="EMBL" id="GG658170">
    <property type="protein sequence ID" value="EEO28981.1"/>
    <property type="molecule type" value="Genomic_DNA"/>
</dbReference>
<dbReference type="GO" id="GO:0009279">
    <property type="term" value="C:cell outer membrane"/>
    <property type="evidence" value="ECO:0007669"/>
    <property type="project" value="UniProtKB-SubCell"/>
</dbReference>
<dbReference type="eggNOG" id="COG1538">
    <property type="taxonomic scope" value="Bacteria"/>
</dbReference>
<dbReference type="Proteomes" id="UP000005089">
    <property type="component" value="Unassembled WGS sequence"/>
</dbReference>
<proteinExistence type="inferred from homology"/>
<dbReference type="STRING" id="847.BRW83_2281"/>
<keyword evidence="5" id="KW-0812">Transmembrane</keyword>
<evidence type="ECO:0000256" key="6">
    <source>
        <dbReference type="ARBA" id="ARBA00023136"/>
    </source>
</evidence>
<keyword evidence="6" id="KW-0472">Membrane</keyword>
<dbReference type="GeneID" id="77136104"/>
<organism evidence="9 10">
    <name type="scientific">Oxalobacter formigenes OXCC13</name>
    <dbReference type="NCBI Taxonomy" id="556269"/>
    <lineage>
        <taxon>Bacteria</taxon>
        <taxon>Pseudomonadati</taxon>
        <taxon>Pseudomonadota</taxon>
        <taxon>Betaproteobacteria</taxon>
        <taxon>Burkholderiales</taxon>
        <taxon>Oxalobacteraceae</taxon>
        <taxon>Oxalobacter</taxon>
    </lineage>
</organism>
<evidence type="ECO:0000256" key="3">
    <source>
        <dbReference type="ARBA" id="ARBA00022448"/>
    </source>
</evidence>
<dbReference type="InterPro" id="IPR003423">
    <property type="entry name" value="OMP_efflux"/>
</dbReference>
<dbReference type="InterPro" id="IPR010130">
    <property type="entry name" value="T1SS_OMP_TolC"/>
</dbReference>
<comment type="similarity">
    <text evidence="2">Belongs to the outer membrane factor (OMF) (TC 1.B.17) family.</text>
</comment>
<protein>
    <submittedName>
        <fullName evidence="9">Type I secretion outer membrane protein, TolC family</fullName>
    </submittedName>
</protein>